<feature type="compositionally biased region" description="Basic residues" evidence="1">
    <location>
        <begin position="82"/>
        <end position="99"/>
    </location>
</feature>
<accession>A0A6J4H784</accession>
<organism evidence="2">
    <name type="scientific">uncultured Mycobacteriales bacterium</name>
    <dbReference type="NCBI Taxonomy" id="581187"/>
    <lineage>
        <taxon>Bacteria</taxon>
        <taxon>Bacillati</taxon>
        <taxon>Actinomycetota</taxon>
        <taxon>Actinomycetes</taxon>
        <taxon>Mycobacteriales</taxon>
        <taxon>environmental samples</taxon>
    </lineage>
</organism>
<evidence type="ECO:0000313" key="2">
    <source>
        <dbReference type="EMBL" id="CAA9215755.1"/>
    </source>
</evidence>
<feature type="compositionally biased region" description="Low complexity" evidence="1">
    <location>
        <begin position="388"/>
        <end position="401"/>
    </location>
</feature>
<evidence type="ECO:0000256" key="1">
    <source>
        <dbReference type="SAM" id="MobiDB-lite"/>
    </source>
</evidence>
<proteinExistence type="predicted"/>
<protein>
    <submittedName>
        <fullName evidence="2">RNA polymerase ECF-type sigma factor</fullName>
    </submittedName>
</protein>
<feature type="non-terminal residue" evidence="2">
    <location>
        <position position="401"/>
    </location>
</feature>
<feature type="compositionally biased region" description="Low complexity" evidence="1">
    <location>
        <begin position="348"/>
        <end position="367"/>
    </location>
</feature>
<feature type="non-terminal residue" evidence="2">
    <location>
        <position position="1"/>
    </location>
</feature>
<feature type="compositionally biased region" description="Low complexity" evidence="1">
    <location>
        <begin position="225"/>
        <end position="251"/>
    </location>
</feature>
<feature type="compositionally biased region" description="Basic and acidic residues" evidence="1">
    <location>
        <begin position="260"/>
        <end position="275"/>
    </location>
</feature>
<feature type="compositionally biased region" description="Basic and acidic residues" evidence="1">
    <location>
        <begin position="299"/>
        <end position="314"/>
    </location>
</feature>
<sequence>GREGLEGRGGPAGGRADADDPRPRPGRGPGAGRAGPGPGAVAGVGRPGQPGRLAHGRVQAARDRLLPAGGAAARADAVAGRGARRARPGRRRRRHRRRRAAADVHVLPPGAQHRDPGGAHPPARRRAEHPGDRPRVPVRRGHRRPADQPGQADPGRGRRAVRGADRAGAAGAARLGAGGRLPDLQRGLLGDGRGRLDPARPVPGGAPAGPPAGRAGAAGAGGARPGRAAGAAGVPVAGAGRAGRLAGAAHRPGPRPLGPRADRVRAGRAAPGDRHRAVRAAGGHRGLPRGRPVGAGDRLGPDRLALRHAGRVDRVAGGGAEPGGRGVPRVRSGGGPGDRRPARGGPGAARLPPAAQRARRPAGVAGPARREPGGVHPGRRHDHERAGARAAAGPGGAAEPV</sequence>
<dbReference type="EMBL" id="CADCTP010000020">
    <property type="protein sequence ID" value="CAA9215755.1"/>
    <property type="molecule type" value="Genomic_DNA"/>
</dbReference>
<feature type="compositionally biased region" description="Gly residues" evidence="1">
    <location>
        <begin position="27"/>
        <end position="48"/>
    </location>
</feature>
<gene>
    <name evidence="2" type="ORF">AVDCRST_MAG41-207</name>
</gene>
<feature type="region of interest" description="Disordered" evidence="1">
    <location>
        <begin position="1"/>
        <end position="401"/>
    </location>
</feature>
<feature type="compositionally biased region" description="Gly residues" evidence="1">
    <location>
        <begin position="316"/>
        <end position="336"/>
    </location>
</feature>
<dbReference type="AlphaFoldDB" id="A0A6J4H784"/>
<name>A0A6J4H784_9ACTN</name>
<feature type="compositionally biased region" description="Low complexity" evidence="1">
    <location>
        <begin position="166"/>
        <end position="188"/>
    </location>
</feature>
<feature type="compositionally biased region" description="Low complexity" evidence="1">
    <location>
        <begin position="66"/>
        <end position="81"/>
    </location>
</feature>
<reference evidence="2" key="1">
    <citation type="submission" date="2020-02" db="EMBL/GenBank/DDBJ databases">
        <authorList>
            <person name="Meier V. D."/>
        </authorList>
    </citation>
    <scope>NUCLEOTIDE SEQUENCE</scope>
    <source>
        <strain evidence="2">AVDCRST_MAG41</strain>
    </source>
</reference>